<dbReference type="AlphaFoldDB" id="A0AAN7ZGN4"/>
<dbReference type="InterPro" id="IPR006612">
    <property type="entry name" value="THAP_Znf"/>
</dbReference>
<dbReference type="SUPFAM" id="SSF57716">
    <property type="entry name" value="Glucocorticoid receptor-like (DNA-binding domain)"/>
    <property type="match status" value="1"/>
</dbReference>
<accession>A0AAN7ZGN4</accession>
<dbReference type="Proteomes" id="UP001329430">
    <property type="component" value="Chromosome 5"/>
</dbReference>
<comment type="caution">
    <text evidence="6">The sequence shown here is derived from an EMBL/GenBank/DDBJ whole genome shotgun (WGS) entry which is preliminary data.</text>
</comment>
<evidence type="ECO:0000256" key="3">
    <source>
        <dbReference type="ARBA" id="ARBA00022833"/>
    </source>
</evidence>
<protein>
    <recommendedName>
        <fullName evidence="5">THAP-type domain-containing protein</fullName>
    </recommendedName>
</protein>
<reference evidence="6 7" key="1">
    <citation type="journal article" date="2024" name="Insects">
        <title>An Improved Chromosome-Level Genome Assembly of the Firefly Pyrocoelia pectoralis.</title>
        <authorList>
            <person name="Fu X."/>
            <person name="Meyer-Rochow V.B."/>
            <person name="Ballantyne L."/>
            <person name="Zhu X."/>
        </authorList>
    </citation>
    <scope>NUCLEOTIDE SEQUENCE [LARGE SCALE GENOMIC DNA]</scope>
    <source>
        <strain evidence="6">XCY_ONT2</strain>
    </source>
</reference>
<name>A0AAN7ZGN4_9COLE</name>
<evidence type="ECO:0000313" key="7">
    <source>
        <dbReference type="Proteomes" id="UP001329430"/>
    </source>
</evidence>
<feature type="domain" description="THAP-type" evidence="5">
    <location>
        <begin position="4"/>
        <end position="62"/>
    </location>
</feature>
<evidence type="ECO:0000259" key="5">
    <source>
        <dbReference type="Pfam" id="PF05485"/>
    </source>
</evidence>
<evidence type="ECO:0000256" key="4">
    <source>
        <dbReference type="ARBA" id="ARBA00023125"/>
    </source>
</evidence>
<dbReference type="Pfam" id="PF05485">
    <property type="entry name" value="THAP"/>
    <property type="match status" value="1"/>
</dbReference>
<keyword evidence="7" id="KW-1185">Reference proteome</keyword>
<dbReference type="GO" id="GO:0003677">
    <property type="term" value="F:DNA binding"/>
    <property type="evidence" value="ECO:0007669"/>
    <property type="project" value="UniProtKB-KW"/>
</dbReference>
<organism evidence="6 7">
    <name type="scientific">Pyrocoelia pectoralis</name>
    <dbReference type="NCBI Taxonomy" id="417401"/>
    <lineage>
        <taxon>Eukaryota</taxon>
        <taxon>Metazoa</taxon>
        <taxon>Ecdysozoa</taxon>
        <taxon>Arthropoda</taxon>
        <taxon>Hexapoda</taxon>
        <taxon>Insecta</taxon>
        <taxon>Pterygota</taxon>
        <taxon>Neoptera</taxon>
        <taxon>Endopterygota</taxon>
        <taxon>Coleoptera</taxon>
        <taxon>Polyphaga</taxon>
        <taxon>Elateriformia</taxon>
        <taxon>Elateroidea</taxon>
        <taxon>Lampyridae</taxon>
        <taxon>Lampyrinae</taxon>
        <taxon>Pyrocoelia</taxon>
    </lineage>
</organism>
<evidence type="ECO:0000313" key="6">
    <source>
        <dbReference type="EMBL" id="KAK5643082.1"/>
    </source>
</evidence>
<dbReference type="GO" id="GO:0008270">
    <property type="term" value="F:zinc ion binding"/>
    <property type="evidence" value="ECO:0007669"/>
    <property type="project" value="UniProtKB-KW"/>
</dbReference>
<evidence type="ECO:0000256" key="2">
    <source>
        <dbReference type="ARBA" id="ARBA00022771"/>
    </source>
</evidence>
<keyword evidence="2" id="KW-0863">Zinc-finger</keyword>
<keyword evidence="4" id="KW-0238">DNA-binding</keyword>
<gene>
    <name evidence="6" type="ORF">RI129_006927</name>
</gene>
<sequence>MVCCLVVGCGSTSVRDNNLRNVCYVLSQRRNRWIAAIKREDLTETKINCGRVCSKHFITDQKHDYIISLENEISITVSKIHKIKIIKFVFE</sequence>
<dbReference type="EMBL" id="JAVRBK010000005">
    <property type="protein sequence ID" value="KAK5643082.1"/>
    <property type="molecule type" value="Genomic_DNA"/>
</dbReference>
<keyword evidence="1" id="KW-0479">Metal-binding</keyword>
<evidence type="ECO:0000256" key="1">
    <source>
        <dbReference type="ARBA" id="ARBA00022723"/>
    </source>
</evidence>
<proteinExistence type="predicted"/>
<keyword evidence="3" id="KW-0862">Zinc</keyword>